<feature type="compositionally biased region" description="Basic and acidic residues" evidence="1">
    <location>
        <begin position="233"/>
        <end position="246"/>
    </location>
</feature>
<feature type="compositionally biased region" description="Gly residues" evidence="1">
    <location>
        <begin position="284"/>
        <end position="296"/>
    </location>
</feature>
<feature type="compositionally biased region" description="Gly residues" evidence="1">
    <location>
        <begin position="157"/>
        <end position="166"/>
    </location>
</feature>
<evidence type="ECO:0000313" key="3">
    <source>
        <dbReference type="Proteomes" id="UP000823388"/>
    </source>
</evidence>
<evidence type="ECO:0000313" key="2">
    <source>
        <dbReference type="EMBL" id="KAG2558352.1"/>
    </source>
</evidence>
<feature type="compositionally biased region" description="Low complexity" evidence="1">
    <location>
        <begin position="137"/>
        <end position="153"/>
    </location>
</feature>
<feature type="compositionally biased region" description="Low complexity" evidence="1">
    <location>
        <begin position="212"/>
        <end position="228"/>
    </location>
</feature>
<feature type="compositionally biased region" description="Gly residues" evidence="1">
    <location>
        <begin position="200"/>
        <end position="211"/>
    </location>
</feature>
<proteinExistence type="predicted"/>
<dbReference type="AlphaFoldDB" id="A0A8T0PDU1"/>
<protein>
    <submittedName>
        <fullName evidence="2">Uncharacterized protein</fullName>
    </submittedName>
</protein>
<comment type="caution">
    <text evidence="2">The sequence shown here is derived from an EMBL/GenBank/DDBJ whole genome shotgun (WGS) entry which is preliminary data.</text>
</comment>
<dbReference type="Proteomes" id="UP000823388">
    <property type="component" value="Chromosome 8N"/>
</dbReference>
<organism evidence="2 3">
    <name type="scientific">Panicum virgatum</name>
    <name type="common">Blackwell switchgrass</name>
    <dbReference type="NCBI Taxonomy" id="38727"/>
    <lineage>
        <taxon>Eukaryota</taxon>
        <taxon>Viridiplantae</taxon>
        <taxon>Streptophyta</taxon>
        <taxon>Embryophyta</taxon>
        <taxon>Tracheophyta</taxon>
        <taxon>Spermatophyta</taxon>
        <taxon>Magnoliopsida</taxon>
        <taxon>Liliopsida</taxon>
        <taxon>Poales</taxon>
        <taxon>Poaceae</taxon>
        <taxon>PACMAD clade</taxon>
        <taxon>Panicoideae</taxon>
        <taxon>Panicodae</taxon>
        <taxon>Paniceae</taxon>
        <taxon>Panicinae</taxon>
        <taxon>Panicum</taxon>
        <taxon>Panicum sect. Hiantes</taxon>
    </lineage>
</organism>
<sequence length="337" mass="35671">MGAKRLRSSGELRGPARHASSAARGHLRSREGGRPAAPLGRRAPRRGGVSAPRLLHRRGSPWPAELAGAAIPPRAAHVGRRCARRLAAAPREPDLEGAPARGGRRRAMDLRGHTPWPLPPWTGGRSADGSSSRTMAPRRSSAARGARWGPGSPVSTRGGGARGRGTGAARDWEELRGRVQAPSRPTAHARRPPPPRCALAGGGGREGGGGAAARLATPGAWRGAARLGRGSGRVREGGREEGREGASRGQPSSCWSPCRGGRARRRVRWRGAAASAKAERGGGEGEGGAQRRAGGGARDERRQRRERGRVGAVGARREDGWERERKGWREEGEMHER</sequence>
<feature type="region of interest" description="Disordered" evidence="1">
    <location>
        <begin position="86"/>
        <end position="337"/>
    </location>
</feature>
<dbReference type="EMBL" id="CM029052">
    <property type="protein sequence ID" value="KAG2558352.1"/>
    <property type="molecule type" value="Genomic_DNA"/>
</dbReference>
<evidence type="ECO:0000256" key="1">
    <source>
        <dbReference type="SAM" id="MobiDB-lite"/>
    </source>
</evidence>
<keyword evidence="3" id="KW-1185">Reference proteome</keyword>
<accession>A0A8T0PDU1</accession>
<gene>
    <name evidence="2" type="ORF">PVAP13_8NG123803</name>
</gene>
<feature type="region of interest" description="Disordered" evidence="1">
    <location>
        <begin position="1"/>
        <end position="66"/>
    </location>
</feature>
<reference evidence="2" key="1">
    <citation type="submission" date="2020-05" db="EMBL/GenBank/DDBJ databases">
        <title>WGS assembly of Panicum virgatum.</title>
        <authorList>
            <person name="Lovell J.T."/>
            <person name="Jenkins J."/>
            <person name="Shu S."/>
            <person name="Juenger T.E."/>
            <person name="Schmutz J."/>
        </authorList>
    </citation>
    <scope>NUCLEOTIDE SEQUENCE</scope>
    <source>
        <strain evidence="2">AP13</strain>
    </source>
</reference>
<name>A0A8T0PDU1_PANVG</name>
<feature type="compositionally biased region" description="Basic and acidic residues" evidence="1">
    <location>
        <begin position="315"/>
        <end position="337"/>
    </location>
</feature>